<dbReference type="InterPro" id="IPR012795">
    <property type="entry name" value="tRNA_Ile_lys_synt_N"/>
</dbReference>
<dbReference type="GO" id="GO:0005524">
    <property type="term" value="F:ATP binding"/>
    <property type="evidence" value="ECO:0007669"/>
    <property type="project" value="UniProtKB-UniRule"/>
</dbReference>
<dbReference type="HAMAP" id="MF_01161">
    <property type="entry name" value="tRNA_Ile_lys_synt"/>
    <property type="match status" value="1"/>
</dbReference>
<evidence type="ECO:0000259" key="10">
    <source>
        <dbReference type="Pfam" id="PF09179"/>
    </source>
</evidence>
<accession>A0A2N9L9U8</accession>
<comment type="function">
    <text evidence="8">Ligates lysine onto the cytidine present at position 34 of the AUA codon-specific tRNA(Ile) that contains the anticodon CAU, in an ATP-dependent manner. Cytidine is converted to lysidine, thus changing the amino acid specificity of the tRNA from methionine to isoleucine.</text>
</comment>
<dbReference type="Pfam" id="PF09179">
    <property type="entry name" value="TilS"/>
    <property type="match status" value="1"/>
</dbReference>
<dbReference type="SUPFAM" id="SSF52402">
    <property type="entry name" value="Adenine nucleotide alpha hydrolases-like"/>
    <property type="match status" value="1"/>
</dbReference>
<dbReference type="Pfam" id="PF11734">
    <property type="entry name" value="TilS_C"/>
    <property type="match status" value="1"/>
</dbReference>
<feature type="domain" description="Lysidine-tRNA(Ile) synthetase C-terminal" evidence="11">
    <location>
        <begin position="397"/>
        <end position="451"/>
    </location>
</feature>
<keyword evidence="2 8" id="KW-0963">Cytoplasm</keyword>
<dbReference type="SUPFAM" id="SSF82829">
    <property type="entry name" value="MesJ substrate recognition domain-like"/>
    <property type="match status" value="1"/>
</dbReference>
<feature type="domain" description="tRNA(Ile)-lysidine/2-thiocytidine synthase N-terminal" evidence="9">
    <location>
        <begin position="26"/>
        <end position="216"/>
    </location>
</feature>
<dbReference type="Pfam" id="PF01171">
    <property type="entry name" value="ATP_bind_3"/>
    <property type="match status" value="1"/>
</dbReference>
<dbReference type="AlphaFoldDB" id="A0A2N9L9U8"/>
<proteinExistence type="inferred from homology"/>
<comment type="domain">
    <text evidence="8">The N-terminal region contains the highly conserved SGGXDS motif, predicted to be a P-loop motif involved in ATP binding.</text>
</comment>
<evidence type="ECO:0000256" key="4">
    <source>
        <dbReference type="ARBA" id="ARBA00022694"/>
    </source>
</evidence>
<feature type="binding site" evidence="8">
    <location>
        <begin position="31"/>
        <end position="36"/>
    </location>
    <ligand>
        <name>ATP</name>
        <dbReference type="ChEBI" id="CHEBI:30616"/>
    </ligand>
</feature>
<dbReference type="PANTHER" id="PTHR43033:SF1">
    <property type="entry name" value="TRNA(ILE)-LYSIDINE SYNTHASE-RELATED"/>
    <property type="match status" value="1"/>
</dbReference>
<dbReference type="Proteomes" id="UP000239735">
    <property type="component" value="Unassembled WGS sequence"/>
</dbReference>
<evidence type="ECO:0000313" key="13">
    <source>
        <dbReference type="Proteomes" id="UP000239735"/>
    </source>
</evidence>
<dbReference type="InterPro" id="IPR011063">
    <property type="entry name" value="TilS/TtcA_N"/>
</dbReference>
<evidence type="ECO:0000256" key="3">
    <source>
        <dbReference type="ARBA" id="ARBA00022598"/>
    </source>
</evidence>
<keyword evidence="6 8" id="KW-0067">ATP-binding</keyword>
<evidence type="ECO:0000259" key="11">
    <source>
        <dbReference type="Pfam" id="PF11734"/>
    </source>
</evidence>
<dbReference type="InterPro" id="IPR014729">
    <property type="entry name" value="Rossmann-like_a/b/a_fold"/>
</dbReference>
<dbReference type="GO" id="GO:0032267">
    <property type="term" value="F:tRNA(Ile)-lysidine synthase activity"/>
    <property type="evidence" value="ECO:0007669"/>
    <property type="project" value="UniProtKB-EC"/>
</dbReference>
<dbReference type="CDD" id="cd01992">
    <property type="entry name" value="TilS_N"/>
    <property type="match status" value="1"/>
</dbReference>
<evidence type="ECO:0000256" key="1">
    <source>
        <dbReference type="ARBA" id="ARBA00004496"/>
    </source>
</evidence>
<dbReference type="NCBIfam" id="TIGR02432">
    <property type="entry name" value="lysidine_TilS_N"/>
    <property type="match status" value="1"/>
</dbReference>
<evidence type="ECO:0000259" key="9">
    <source>
        <dbReference type="Pfam" id="PF01171"/>
    </source>
</evidence>
<comment type="similarity">
    <text evidence="8">Belongs to the tRNA(Ile)-lysidine synthase family.</text>
</comment>
<dbReference type="InterPro" id="IPR015262">
    <property type="entry name" value="tRNA_Ile_lys_synt_subst-bd"/>
</dbReference>
<evidence type="ECO:0000256" key="7">
    <source>
        <dbReference type="ARBA" id="ARBA00048539"/>
    </source>
</evidence>
<dbReference type="Gene3D" id="3.40.50.620">
    <property type="entry name" value="HUPs"/>
    <property type="match status" value="1"/>
</dbReference>
<dbReference type="EMBL" id="OKRB01000081">
    <property type="protein sequence ID" value="SPE19824.1"/>
    <property type="molecule type" value="Genomic_DNA"/>
</dbReference>
<evidence type="ECO:0000313" key="12">
    <source>
        <dbReference type="EMBL" id="SPE19824.1"/>
    </source>
</evidence>
<reference evidence="13" key="1">
    <citation type="submission" date="2018-02" db="EMBL/GenBank/DDBJ databases">
        <authorList>
            <person name="Hausmann B."/>
        </authorList>
    </citation>
    <scope>NUCLEOTIDE SEQUENCE [LARGE SCALE GENOMIC DNA]</scope>
    <source>
        <strain evidence="13">Peat soil MAG SbA5</strain>
    </source>
</reference>
<keyword evidence="3 8" id="KW-0436">Ligase</keyword>
<organism evidence="12 13">
    <name type="scientific">Candidatus Sulfuritelmatomonas gaucii</name>
    <dbReference type="NCBI Taxonomy" id="2043161"/>
    <lineage>
        <taxon>Bacteria</taxon>
        <taxon>Pseudomonadati</taxon>
        <taxon>Acidobacteriota</taxon>
        <taxon>Terriglobia</taxon>
        <taxon>Terriglobales</taxon>
        <taxon>Acidobacteriaceae</taxon>
        <taxon>Candidatus Sulfuritelmatomonas</taxon>
    </lineage>
</organism>
<keyword evidence="5 8" id="KW-0547">Nucleotide-binding</keyword>
<comment type="catalytic activity">
    <reaction evidence="7 8">
        <text>cytidine(34) in tRNA(Ile2) + L-lysine + ATP = lysidine(34) in tRNA(Ile2) + AMP + diphosphate + H(+)</text>
        <dbReference type="Rhea" id="RHEA:43744"/>
        <dbReference type="Rhea" id="RHEA-COMP:10625"/>
        <dbReference type="Rhea" id="RHEA-COMP:10670"/>
        <dbReference type="ChEBI" id="CHEBI:15378"/>
        <dbReference type="ChEBI" id="CHEBI:30616"/>
        <dbReference type="ChEBI" id="CHEBI:32551"/>
        <dbReference type="ChEBI" id="CHEBI:33019"/>
        <dbReference type="ChEBI" id="CHEBI:82748"/>
        <dbReference type="ChEBI" id="CHEBI:83665"/>
        <dbReference type="ChEBI" id="CHEBI:456215"/>
        <dbReference type="EC" id="6.3.4.19"/>
    </reaction>
</comment>
<evidence type="ECO:0000256" key="2">
    <source>
        <dbReference type="ARBA" id="ARBA00022490"/>
    </source>
</evidence>
<name>A0A2N9L9U8_9BACT</name>
<feature type="domain" description="tRNA(Ile)-lysidine synthase substrate-binding" evidence="10">
    <location>
        <begin position="282"/>
        <end position="333"/>
    </location>
</feature>
<dbReference type="EC" id="6.3.4.19" evidence="8"/>
<dbReference type="GO" id="GO:0006400">
    <property type="term" value="P:tRNA modification"/>
    <property type="evidence" value="ECO:0007669"/>
    <property type="project" value="UniProtKB-UniRule"/>
</dbReference>
<dbReference type="SUPFAM" id="SSF56037">
    <property type="entry name" value="PheT/TilS domain"/>
    <property type="match status" value="1"/>
</dbReference>
<dbReference type="Gene3D" id="1.20.59.20">
    <property type="match status" value="1"/>
</dbReference>
<keyword evidence="4 8" id="KW-0819">tRNA processing</keyword>
<dbReference type="NCBIfam" id="TIGR02433">
    <property type="entry name" value="lysidine_TilS_C"/>
    <property type="match status" value="1"/>
</dbReference>
<dbReference type="InterPro" id="IPR012094">
    <property type="entry name" value="tRNA_Ile_lys_synt"/>
</dbReference>
<evidence type="ECO:0000256" key="8">
    <source>
        <dbReference type="HAMAP-Rule" id="MF_01161"/>
    </source>
</evidence>
<dbReference type="InterPro" id="IPR012796">
    <property type="entry name" value="Lysidine-tRNA-synth_C"/>
</dbReference>
<dbReference type="PANTHER" id="PTHR43033">
    <property type="entry name" value="TRNA(ILE)-LYSIDINE SYNTHASE-RELATED"/>
    <property type="match status" value="1"/>
</dbReference>
<dbReference type="GO" id="GO:0005737">
    <property type="term" value="C:cytoplasm"/>
    <property type="evidence" value="ECO:0007669"/>
    <property type="project" value="UniProtKB-SubCell"/>
</dbReference>
<evidence type="ECO:0000256" key="6">
    <source>
        <dbReference type="ARBA" id="ARBA00022840"/>
    </source>
</evidence>
<protein>
    <recommendedName>
        <fullName evidence="8">tRNA(Ile)-lysidine synthase</fullName>
        <ecNumber evidence="8">6.3.4.19</ecNumber>
    </recommendedName>
    <alternativeName>
        <fullName evidence="8">tRNA(Ile)-2-lysyl-cytidine synthase</fullName>
    </alternativeName>
    <alternativeName>
        <fullName evidence="8">tRNA(Ile)-lysidine synthetase</fullName>
    </alternativeName>
</protein>
<sequence>MTHPPKSKPDAGLPLDTSLLKPGLRLAVGLSGGADSVALLRALAARSGELGLVIHAAHLHHGLRAAEADGDLNFCRDLAARLGLAFHEARVDTADSAKAVPERGKPRETIEEGARRLRYAWFRELLASGEIDAVATAHTLDDQAETVLAKFLRGAWTEGLAGISLVLNFPEGPILRPLLATTHAEIEAYLCELGQDWREDTSNRHLTHTRNRIRHQLLPLLEGWNPKLRRHLAQMANLARDEEAWWQAELACLAPQMLMPGRPVRGGGRAAGFGAAGLAIEVKRLTALAPALQRRLLRHAAEQCGSPLDFAATEALRSLALGGRAGQKLALANGMRAERTARELRLEVGPAGTAEEAAAAAVPEYSAAIPGEIDAPAFGLRLNIELLAEAAGAGTATLRNWKAGDRVKLRYSGAPRKIKEVLERLRVTGTERALWPVLEVGGRIIWMRGVELEPEPGLVVTAVTAENATAHLSEKAP</sequence>
<comment type="subcellular location">
    <subcellularLocation>
        <location evidence="1 8">Cytoplasm</location>
    </subcellularLocation>
</comment>
<evidence type="ECO:0000256" key="5">
    <source>
        <dbReference type="ARBA" id="ARBA00022741"/>
    </source>
</evidence>
<gene>
    <name evidence="8" type="primary">tilS</name>
    <name evidence="12" type="ORF">SBA5_250054</name>
</gene>